<dbReference type="EMBL" id="CP113361">
    <property type="protein sequence ID" value="WAI01939.1"/>
    <property type="molecule type" value="Genomic_DNA"/>
</dbReference>
<dbReference type="AlphaFoldDB" id="A0A9X9S4S3"/>
<gene>
    <name evidence="11" type="primary">nadA</name>
    <name evidence="11" type="ORF">OU421_03460</name>
</gene>
<reference evidence="11" key="1">
    <citation type="submission" date="2022-11" db="EMBL/GenBank/DDBJ databases">
        <title>Complete genome sequence of Methanogenium organophilum DSM 3596.</title>
        <authorList>
            <person name="Chen S.-C."/>
            <person name="Lai S.-J."/>
            <person name="You Y.-T."/>
        </authorList>
    </citation>
    <scope>NUCLEOTIDE SEQUENCE</scope>
    <source>
        <strain evidence="11">DSM 3596</strain>
    </source>
</reference>
<sequence length="301" mass="32950">MNSDQLKRIEQLKKEKNAIILAHNYEPPEIQDAADIIGDSLELAVKAQSVTEDTIVLCGVRFMAETAKVLNPEKTVILPAKDAGCPLADFLTPEMVREARSAHPGAAVVLYVNSDTAAKAEADIVCTSANAVEVVRSLKEKTVLFGPDSNLADYVASQLPEKTIIPLPPEGHCYVHAKFSCDDVIAAAEMGCTTICHPECPREVRNGADVVASTGGMVKMAENADSWMLLTEKGIAYRLQKLFPEKEFHVREDAVCDDMKKISLDMLEQALITGEYAVELPADLMERARGPIERMIALQRR</sequence>
<evidence type="ECO:0000256" key="5">
    <source>
        <dbReference type="ARBA" id="ARBA00022642"/>
    </source>
</evidence>
<evidence type="ECO:0000313" key="11">
    <source>
        <dbReference type="EMBL" id="WAI01939.1"/>
    </source>
</evidence>
<evidence type="ECO:0000256" key="7">
    <source>
        <dbReference type="ARBA" id="ARBA00022723"/>
    </source>
</evidence>
<dbReference type="SUPFAM" id="SSF142754">
    <property type="entry name" value="NadA-like"/>
    <property type="match status" value="1"/>
</dbReference>
<evidence type="ECO:0000313" key="12">
    <source>
        <dbReference type="Proteomes" id="UP001163096"/>
    </source>
</evidence>
<dbReference type="GO" id="GO:0008987">
    <property type="term" value="F:quinolinate synthetase A activity"/>
    <property type="evidence" value="ECO:0007669"/>
    <property type="project" value="UniProtKB-UniRule"/>
</dbReference>
<evidence type="ECO:0000256" key="4">
    <source>
        <dbReference type="ARBA" id="ARBA00022485"/>
    </source>
</evidence>
<keyword evidence="8" id="KW-0408">Iron</keyword>
<comment type="pathway">
    <text evidence="2">Cofactor biosynthesis; NAD(+) biosynthesis; quinolinate from iminoaspartate: step 1/1.</text>
</comment>
<keyword evidence="7" id="KW-0479">Metal-binding</keyword>
<keyword evidence="9" id="KW-0411">Iron-sulfur</keyword>
<dbReference type="RefSeq" id="WP_268187217.1">
    <property type="nucleotide sequence ID" value="NZ_CP113361.1"/>
</dbReference>
<dbReference type="Gene3D" id="3.40.50.10800">
    <property type="entry name" value="NadA-like"/>
    <property type="match status" value="3"/>
</dbReference>
<evidence type="ECO:0000256" key="8">
    <source>
        <dbReference type="ARBA" id="ARBA00023004"/>
    </source>
</evidence>
<dbReference type="GO" id="GO:0051539">
    <property type="term" value="F:4 iron, 4 sulfur cluster binding"/>
    <property type="evidence" value="ECO:0007669"/>
    <property type="project" value="UniProtKB-KW"/>
</dbReference>
<dbReference type="Proteomes" id="UP001163096">
    <property type="component" value="Chromosome"/>
</dbReference>
<dbReference type="NCBIfam" id="NF006878">
    <property type="entry name" value="PRK09375.1-2"/>
    <property type="match status" value="1"/>
</dbReference>
<evidence type="ECO:0000256" key="1">
    <source>
        <dbReference type="ARBA" id="ARBA00001966"/>
    </source>
</evidence>
<evidence type="ECO:0000256" key="6">
    <source>
        <dbReference type="ARBA" id="ARBA00022679"/>
    </source>
</evidence>
<dbReference type="GeneID" id="76834128"/>
<comment type="cofactor">
    <cofactor evidence="1">
        <name>[4Fe-4S] cluster</name>
        <dbReference type="ChEBI" id="CHEBI:49883"/>
    </cofactor>
</comment>
<dbReference type="EC" id="2.5.1.72" evidence="3 10"/>
<keyword evidence="6 11" id="KW-0808">Transferase</keyword>
<dbReference type="PANTHER" id="PTHR30573:SF0">
    <property type="entry name" value="QUINOLINATE SYNTHASE, CHLOROPLASTIC"/>
    <property type="match status" value="1"/>
</dbReference>
<dbReference type="NCBIfam" id="TIGR00550">
    <property type="entry name" value="nadA"/>
    <property type="match status" value="1"/>
</dbReference>
<dbReference type="PANTHER" id="PTHR30573">
    <property type="entry name" value="QUINOLINATE SYNTHETASE A"/>
    <property type="match status" value="1"/>
</dbReference>
<accession>A0A9X9S4S3</accession>
<dbReference type="Pfam" id="PF02445">
    <property type="entry name" value="NadA"/>
    <property type="match status" value="1"/>
</dbReference>
<protein>
    <recommendedName>
        <fullName evidence="3 10">Quinolinate synthase</fullName>
        <ecNumber evidence="3 10">2.5.1.72</ecNumber>
    </recommendedName>
</protein>
<dbReference type="InterPro" id="IPR036094">
    <property type="entry name" value="NadA_sf"/>
</dbReference>
<evidence type="ECO:0000256" key="10">
    <source>
        <dbReference type="NCBIfam" id="TIGR00550"/>
    </source>
</evidence>
<proteinExistence type="predicted"/>
<evidence type="ECO:0000256" key="9">
    <source>
        <dbReference type="ARBA" id="ARBA00023014"/>
    </source>
</evidence>
<keyword evidence="12" id="KW-1185">Reference proteome</keyword>
<organism evidence="11 12">
    <name type="scientific">Methanogenium organophilum</name>
    <dbReference type="NCBI Taxonomy" id="2199"/>
    <lineage>
        <taxon>Archaea</taxon>
        <taxon>Methanobacteriati</taxon>
        <taxon>Methanobacteriota</taxon>
        <taxon>Stenosarchaea group</taxon>
        <taxon>Methanomicrobia</taxon>
        <taxon>Methanomicrobiales</taxon>
        <taxon>Methanomicrobiaceae</taxon>
        <taxon>Methanogenium</taxon>
    </lineage>
</organism>
<dbReference type="GO" id="GO:0034628">
    <property type="term" value="P:'de novo' NAD+ biosynthetic process from L-aspartate"/>
    <property type="evidence" value="ECO:0007669"/>
    <property type="project" value="TreeGrafter"/>
</dbReference>
<name>A0A9X9S4S3_METOG</name>
<keyword evidence="5" id="KW-0662">Pyridine nucleotide biosynthesis</keyword>
<keyword evidence="4" id="KW-0004">4Fe-4S</keyword>
<dbReference type="GO" id="GO:0046872">
    <property type="term" value="F:metal ion binding"/>
    <property type="evidence" value="ECO:0007669"/>
    <property type="project" value="UniProtKB-KW"/>
</dbReference>
<evidence type="ECO:0000256" key="3">
    <source>
        <dbReference type="ARBA" id="ARBA00012669"/>
    </source>
</evidence>
<evidence type="ECO:0000256" key="2">
    <source>
        <dbReference type="ARBA" id="ARBA00005065"/>
    </source>
</evidence>
<dbReference type="KEGG" id="mou:OU421_03460"/>
<dbReference type="InterPro" id="IPR003473">
    <property type="entry name" value="NadA"/>
</dbReference>